<dbReference type="EnsemblPlants" id="Pp3c4_12050V3.3">
    <property type="protein sequence ID" value="Pp3c4_12050V3.3"/>
    <property type="gene ID" value="Pp3c4_12050"/>
</dbReference>
<dbReference type="KEGG" id="ppp:112281607"/>
<dbReference type="SUPFAM" id="SSF49562">
    <property type="entry name" value="C2 domain (Calcium/lipid-binding domain, CaLB)"/>
    <property type="match status" value="2"/>
</dbReference>
<dbReference type="InterPro" id="IPR011993">
    <property type="entry name" value="PH-like_dom_sf"/>
</dbReference>
<evidence type="ECO:0000256" key="2">
    <source>
        <dbReference type="ARBA" id="ARBA00022692"/>
    </source>
</evidence>
<dbReference type="SMART" id="SM00568">
    <property type="entry name" value="GRAM"/>
    <property type="match status" value="1"/>
</dbReference>
<dbReference type="OMA" id="KVLEFCY"/>
<protein>
    <recommendedName>
        <fullName evidence="11">C2 and GRAM domain-containing protein</fullName>
    </recommendedName>
</protein>
<dbReference type="Gramene" id="Pp3c4_12050V3.3">
    <property type="protein sequence ID" value="Pp3c4_12050V3.3"/>
    <property type="gene ID" value="Pp3c4_12050"/>
</dbReference>
<dbReference type="PROSITE" id="PS50004">
    <property type="entry name" value="C2"/>
    <property type="match status" value="2"/>
</dbReference>
<keyword evidence="10" id="KW-1185">Reference proteome</keyword>
<keyword evidence="3" id="KW-1133">Transmembrane helix</keyword>
<reference evidence="8 10" key="2">
    <citation type="journal article" date="2018" name="Plant J.">
        <title>The Physcomitrella patens chromosome-scale assembly reveals moss genome structure and evolution.</title>
        <authorList>
            <person name="Lang D."/>
            <person name="Ullrich K.K."/>
            <person name="Murat F."/>
            <person name="Fuchs J."/>
            <person name="Jenkins J."/>
            <person name="Haas F.B."/>
            <person name="Piednoel M."/>
            <person name="Gundlach H."/>
            <person name="Van Bel M."/>
            <person name="Meyberg R."/>
            <person name="Vives C."/>
            <person name="Morata J."/>
            <person name="Symeonidi A."/>
            <person name="Hiss M."/>
            <person name="Muchero W."/>
            <person name="Kamisugi Y."/>
            <person name="Saleh O."/>
            <person name="Blanc G."/>
            <person name="Decker E.L."/>
            <person name="van Gessel N."/>
            <person name="Grimwood J."/>
            <person name="Hayes R.D."/>
            <person name="Graham S.W."/>
            <person name="Gunter L.E."/>
            <person name="McDaniel S.F."/>
            <person name="Hoernstein S.N.W."/>
            <person name="Larsson A."/>
            <person name="Li F.W."/>
            <person name="Perroud P.F."/>
            <person name="Phillips J."/>
            <person name="Ranjan P."/>
            <person name="Rokshar D.S."/>
            <person name="Rothfels C.J."/>
            <person name="Schneider L."/>
            <person name="Shu S."/>
            <person name="Stevenson D.W."/>
            <person name="Thummler F."/>
            <person name="Tillich M."/>
            <person name="Villarreal Aguilar J.C."/>
            <person name="Widiez T."/>
            <person name="Wong G.K."/>
            <person name="Wymore A."/>
            <person name="Zhang Y."/>
            <person name="Zimmer A.D."/>
            <person name="Quatrano R.S."/>
            <person name="Mayer K.F.X."/>
            <person name="Goodstein D."/>
            <person name="Casacuberta J.M."/>
            <person name="Vandepoele K."/>
            <person name="Reski R."/>
            <person name="Cuming A.C."/>
            <person name="Tuskan G.A."/>
            <person name="Maumus F."/>
            <person name="Salse J."/>
            <person name="Schmutz J."/>
            <person name="Rensing S.A."/>
        </authorList>
    </citation>
    <scope>NUCLEOTIDE SEQUENCE [LARGE SCALE GENOMIC DNA]</scope>
    <source>
        <strain evidence="9 10">cv. Gransden 2004</strain>
    </source>
</reference>
<dbReference type="PANTHER" id="PTHR46296">
    <property type="entry name" value="BNAA05G37250D PROTEIN"/>
    <property type="match status" value="1"/>
</dbReference>
<dbReference type="GO" id="GO:0016020">
    <property type="term" value="C:membrane"/>
    <property type="evidence" value="ECO:0007669"/>
    <property type="project" value="UniProtKB-SubCell"/>
</dbReference>
<organism evidence="8">
    <name type="scientific">Physcomitrium patens</name>
    <name type="common">Spreading-leaved earth moss</name>
    <name type="synonym">Physcomitrella patens</name>
    <dbReference type="NCBI Taxonomy" id="3218"/>
    <lineage>
        <taxon>Eukaryota</taxon>
        <taxon>Viridiplantae</taxon>
        <taxon>Streptophyta</taxon>
        <taxon>Embryophyta</taxon>
        <taxon>Bryophyta</taxon>
        <taxon>Bryophytina</taxon>
        <taxon>Bryopsida</taxon>
        <taxon>Funariidae</taxon>
        <taxon>Funariales</taxon>
        <taxon>Funariaceae</taxon>
        <taxon>Physcomitrium</taxon>
    </lineage>
</organism>
<dbReference type="EMBL" id="ABEU02000004">
    <property type="protein sequence ID" value="PNR55198.1"/>
    <property type="molecule type" value="Genomic_DNA"/>
</dbReference>
<feature type="domain" description="C2" evidence="6">
    <location>
        <begin position="1"/>
        <end position="101"/>
    </location>
</feature>
<feature type="compositionally biased region" description="Basic and acidic residues" evidence="5">
    <location>
        <begin position="142"/>
        <end position="155"/>
    </location>
</feature>
<dbReference type="InterPro" id="IPR000008">
    <property type="entry name" value="C2_dom"/>
</dbReference>
<dbReference type="Gramene" id="Pp3c4_12050V3.2">
    <property type="protein sequence ID" value="Pp3c4_12050V3.2"/>
    <property type="gene ID" value="Pp3c4_12050"/>
</dbReference>
<comment type="subcellular location">
    <subcellularLocation>
        <location evidence="1">Membrane</location>
        <topology evidence="1">Single-pass membrane protein</topology>
    </subcellularLocation>
</comment>
<dbReference type="InterPro" id="IPR004182">
    <property type="entry name" value="GRAM"/>
</dbReference>
<evidence type="ECO:0000313" key="10">
    <source>
        <dbReference type="Proteomes" id="UP000006727"/>
    </source>
</evidence>
<feature type="region of interest" description="Disordered" evidence="5">
    <location>
        <begin position="223"/>
        <end position="252"/>
    </location>
</feature>
<dbReference type="RefSeq" id="XP_024374028.1">
    <property type="nucleotide sequence ID" value="XM_024518260.2"/>
</dbReference>
<evidence type="ECO:0000313" key="9">
    <source>
        <dbReference type="EnsemblPlants" id="Pp3c4_12050V3.1"/>
    </source>
</evidence>
<dbReference type="Pfam" id="PF16016">
    <property type="entry name" value="VASt"/>
    <property type="match status" value="2"/>
</dbReference>
<dbReference type="Proteomes" id="UP000006727">
    <property type="component" value="Chromosome 4"/>
</dbReference>
<feature type="domain" description="C2" evidence="6">
    <location>
        <begin position="566"/>
        <end position="678"/>
    </location>
</feature>
<feature type="domain" description="VASt" evidence="7">
    <location>
        <begin position="295"/>
        <end position="466"/>
    </location>
</feature>
<dbReference type="Gramene" id="Pp3c4_12050V3.1">
    <property type="protein sequence ID" value="Pp3c4_12050V3.1"/>
    <property type="gene ID" value="Pp3c4_12050"/>
</dbReference>
<evidence type="ECO:0000256" key="1">
    <source>
        <dbReference type="ARBA" id="ARBA00004167"/>
    </source>
</evidence>
<reference evidence="9" key="3">
    <citation type="submission" date="2020-12" db="UniProtKB">
        <authorList>
            <consortium name="EnsemblPlants"/>
        </authorList>
    </citation>
    <scope>IDENTIFICATION</scope>
</reference>
<dbReference type="PROSITE" id="PS51778">
    <property type="entry name" value="VAST"/>
    <property type="match status" value="2"/>
</dbReference>
<dbReference type="AlphaFoldDB" id="A0A2K1KN41"/>
<feature type="domain" description="VASt" evidence="7">
    <location>
        <begin position="891"/>
        <end position="1064"/>
    </location>
</feature>
<evidence type="ECO:0008006" key="11">
    <source>
        <dbReference type="Google" id="ProtNLM"/>
    </source>
</evidence>
<evidence type="ECO:0000259" key="6">
    <source>
        <dbReference type="PROSITE" id="PS50004"/>
    </source>
</evidence>
<dbReference type="PANTHER" id="PTHR46296:SF8">
    <property type="entry name" value="OS06G0297800 PROTEIN"/>
    <property type="match status" value="1"/>
</dbReference>
<evidence type="ECO:0000256" key="4">
    <source>
        <dbReference type="ARBA" id="ARBA00023136"/>
    </source>
</evidence>
<evidence type="ECO:0000256" key="5">
    <source>
        <dbReference type="SAM" id="MobiDB-lite"/>
    </source>
</evidence>
<dbReference type="SMART" id="SM00239">
    <property type="entry name" value="C2"/>
    <property type="match status" value="2"/>
</dbReference>
<gene>
    <name evidence="9" type="primary">LOC112281607</name>
    <name evidence="8" type="ORF">PHYPA_006093</name>
</gene>
<dbReference type="Gene3D" id="2.60.40.150">
    <property type="entry name" value="C2 domain"/>
    <property type="match status" value="2"/>
</dbReference>
<dbReference type="Pfam" id="PF02893">
    <property type="entry name" value="GRAM"/>
    <property type="match status" value="1"/>
</dbReference>
<keyword evidence="4" id="KW-0472">Membrane</keyword>
<feature type="compositionally biased region" description="Low complexity" evidence="5">
    <location>
        <begin position="175"/>
        <end position="189"/>
    </location>
</feature>
<evidence type="ECO:0000256" key="3">
    <source>
        <dbReference type="ARBA" id="ARBA00022989"/>
    </source>
</evidence>
<dbReference type="STRING" id="3218.A0A2K1KN41"/>
<proteinExistence type="predicted"/>
<keyword evidence="2" id="KW-0812">Transmembrane</keyword>
<accession>A0A2K1KN41</accession>
<dbReference type="FunCoup" id="A0A2K1KN41">
    <property type="interactions" value="1806"/>
</dbReference>
<dbReference type="EnsemblPlants" id="Pp3c4_12050V3.1">
    <property type="protein sequence ID" value="Pp3c4_12050V3.1"/>
    <property type="gene ID" value="Pp3c4_12050"/>
</dbReference>
<feature type="region of interest" description="Disordered" evidence="5">
    <location>
        <begin position="142"/>
        <end position="211"/>
    </location>
</feature>
<dbReference type="Pfam" id="PF00168">
    <property type="entry name" value="C2"/>
    <property type="match status" value="2"/>
</dbReference>
<dbReference type="Gene3D" id="2.30.29.30">
    <property type="entry name" value="Pleckstrin-homology domain (PH domain)/Phosphotyrosine-binding domain (PTB)"/>
    <property type="match status" value="1"/>
</dbReference>
<dbReference type="GeneID" id="112281607"/>
<dbReference type="OrthoDB" id="67700at2759"/>
<reference evidence="8 10" key="1">
    <citation type="journal article" date="2008" name="Science">
        <title>The Physcomitrella genome reveals evolutionary insights into the conquest of land by plants.</title>
        <authorList>
            <person name="Rensing S."/>
            <person name="Lang D."/>
            <person name="Zimmer A."/>
            <person name="Terry A."/>
            <person name="Salamov A."/>
            <person name="Shapiro H."/>
            <person name="Nishiyama T."/>
            <person name="Perroud P.-F."/>
            <person name="Lindquist E."/>
            <person name="Kamisugi Y."/>
            <person name="Tanahashi T."/>
            <person name="Sakakibara K."/>
            <person name="Fujita T."/>
            <person name="Oishi K."/>
            <person name="Shin-I T."/>
            <person name="Kuroki Y."/>
            <person name="Toyoda A."/>
            <person name="Suzuki Y."/>
            <person name="Hashimoto A."/>
            <person name="Yamaguchi K."/>
            <person name="Sugano A."/>
            <person name="Kohara Y."/>
            <person name="Fujiyama A."/>
            <person name="Anterola A."/>
            <person name="Aoki S."/>
            <person name="Ashton N."/>
            <person name="Barbazuk W.B."/>
            <person name="Barker E."/>
            <person name="Bennetzen J."/>
            <person name="Bezanilla M."/>
            <person name="Blankenship R."/>
            <person name="Cho S.H."/>
            <person name="Dutcher S."/>
            <person name="Estelle M."/>
            <person name="Fawcett J.A."/>
            <person name="Gundlach H."/>
            <person name="Hanada K."/>
            <person name="Heyl A."/>
            <person name="Hicks K.A."/>
            <person name="Hugh J."/>
            <person name="Lohr M."/>
            <person name="Mayer K."/>
            <person name="Melkozernov A."/>
            <person name="Murata T."/>
            <person name="Nelson D."/>
            <person name="Pils B."/>
            <person name="Prigge M."/>
            <person name="Reiss B."/>
            <person name="Renner T."/>
            <person name="Rombauts S."/>
            <person name="Rushton P."/>
            <person name="Sanderfoot A."/>
            <person name="Schween G."/>
            <person name="Shiu S.-H."/>
            <person name="Stueber K."/>
            <person name="Theodoulou F.L."/>
            <person name="Tu H."/>
            <person name="Van de Peer Y."/>
            <person name="Verrier P.J."/>
            <person name="Waters E."/>
            <person name="Wood A."/>
            <person name="Yang L."/>
            <person name="Cove D."/>
            <person name="Cuming A."/>
            <person name="Hasebe M."/>
            <person name="Lucas S."/>
            <person name="Mishler D.B."/>
            <person name="Reski R."/>
            <person name="Grigoriev I."/>
            <person name="Quatrano R.S."/>
            <person name="Boore J.L."/>
        </authorList>
    </citation>
    <scope>NUCLEOTIDE SEQUENCE [LARGE SCALE GENOMIC DNA]</scope>
    <source>
        <strain evidence="9 10">cv. Gransden 2004</strain>
    </source>
</reference>
<dbReference type="CDD" id="cd00030">
    <property type="entry name" value="C2"/>
    <property type="match status" value="2"/>
</dbReference>
<name>A0A2K1KN41_PHYPA</name>
<feature type="compositionally biased region" description="Polar residues" evidence="5">
    <location>
        <begin position="157"/>
        <end position="174"/>
    </location>
</feature>
<evidence type="ECO:0000313" key="8">
    <source>
        <dbReference type="EMBL" id="PNR55198.1"/>
    </source>
</evidence>
<dbReference type="InterPro" id="IPR044511">
    <property type="entry name" value="At1g03370/At5g50170-like"/>
</dbReference>
<dbReference type="EnsemblPlants" id="Pp3c4_12050V3.2">
    <property type="protein sequence ID" value="Pp3c4_12050V3.2"/>
    <property type="gene ID" value="Pp3c4_12050"/>
</dbReference>
<dbReference type="PRINTS" id="PR00360">
    <property type="entry name" value="C2DOMAIN"/>
</dbReference>
<dbReference type="PaxDb" id="3218-PP1S284_21V6.1"/>
<sequence length="1074" mass="120704">MKLHVHVLEARDLAARDPNGLSDPFVRLQLDATKTKTAVIPKNLNPAWHEEFFFNVDETHEELLLTVWDEDLITHDFLGQVIIPISDIMAAEKMTITRKWYTLKKRSEKSKFPITGEIMLSLILFGKDVSSGPRLQRWIPEEKHLPIGSPRHDDSASLISPTSSMDLSDFSTEVSSLPDLPGSPSLRGSWPSGFGSNYDEDPSKEQNKAPKTFADRLNVLFNKKGKPGVDEPSKYGGEGSTTSHPKYSDEGSVDGLDGFPDECSDGDVDTLVTSYFDDDGKSVEASPEDFPPPLAGGVVLDQRYAVSSKFLSALILKAGSPFVQELLTVQKTTEYIEGPWKSEQSGAIQRVVTYMKAATKMIKAVKATETQTCRRQDEKGFVVDVSCATPDVPYGGCFVVELQFCILAGPDQPSNEKSCRLQISWKLNFLQSTMMRSMIENGARAGIKETYEVYRQVLANHAKSVSEEPSEGKLLSAPKQEEKPLSDWELVRGYFGKLHVLLALLSLTIVLLHICFASPTLRATLIRWGLDLPDTMSELLFTAIVVLQVERVVKMTQQFVQARFWQSGDHGVKAQGDGWLMTVTLIEGVDLSPNDNKLANPYVVFTCSGKRRTSSVKLRTLKPRWREIFEFDATEDPPSTMDVEVFDYDGPFSDAESLGHSEINFLKQSPDELADFWLPLSGKNARTHGSKLHLRVFLTNTKQSDALPQYLDRVEKELGTKVVVRSAQKNGSFQKLFALPAEEFLINDFACAIKKKFLVQGRLFLSPRMLGFYSNLFGIKTKFQFIWEDIEEIVETPGVMNPYIVMYLRKGRGLDAHNGMRGVCPNGRAKFYFCSFVKPVTAFRTISALWKNRKLSPEQQLELVANVQRKHPEIERLGDDTDSFTGMEEAHLYHVCSFDIPLTTDSVMILFDKGKLEEVVAERMGYVNYESSSWERVDNQPGVQRREISYQLNRQISQFGSKISCVQQKTSSDSSKVFVIDEVLTLHDVPFGDHFEVQVKRDIETTSTNPPRSAVKVSVGVAWHKNTEFKKKITKNVLDHMAKEIREVMNISVKEVKAHAQDKKSAADRSNRGS</sequence>
<evidence type="ECO:0000259" key="7">
    <source>
        <dbReference type="PROSITE" id="PS51778"/>
    </source>
</evidence>
<dbReference type="InterPro" id="IPR031968">
    <property type="entry name" value="VASt"/>
</dbReference>
<dbReference type="InterPro" id="IPR035892">
    <property type="entry name" value="C2_domain_sf"/>
</dbReference>